<proteinExistence type="predicted"/>
<evidence type="ECO:0000313" key="2">
    <source>
        <dbReference type="EMBL" id="MBB5083225.1"/>
    </source>
</evidence>
<dbReference type="EMBL" id="JACHIN010000016">
    <property type="protein sequence ID" value="MBB5083225.1"/>
    <property type="molecule type" value="Genomic_DNA"/>
</dbReference>
<dbReference type="RefSeq" id="WP_184972127.1">
    <property type="nucleotide sequence ID" value="NZ_JACHIN010000016.1"/>
</dbReference>
<sequence>MNVFPDERDLSGGRHRDLKEFVMAEIQTRPRRNLLRPMILAPVLGVAAAAAVVLPLVLGGGTPAHAVEKNPDGTLTVTINEANDPKGLEANLRGMGYDVVVDFVPQGKQCSPRKRSDSWVPREQSKLTVFPPTVDMSDDPGYQLDLAKIGPGQTGVLMFAVGKEDRYVVAGIWAGISNGPVAPCELVDSDGAPLEVD</sequence>
<keyword evidence="1" id="KW-0812">Transmembrane</keyword>
<evidence type="ECO:0000256" key="1">
    <source>
        <dbReference type="SAM" id="Phobius"/>
    </source>
</evidence>
<dbReference type="Proteomes" id="UP000568380">
    <property type="component" value="Unassembled WGS sequence"/>
</dbReference>
<keyword evidence="1" id="KW-1133">Transmembrane helix</keyword>
<keyword evidence="1" id="KW-0472">Membrane</keyword>
<reference evidence="2 3" key="1">
    <citation type="submission" date="2020-08" db="EMBL/GenBank/DDBJ databases">
        <title>Genomic Encyclopedia of Type Strains, Phase IV (KMG-IV): sequencing the most valuable type-strain genomes for metagenomic binning, comparative biology and taxonomic classification.</title>
        <authorList>
            <person name="Goeker M."/>
        </authorList>
    </citation>
    <scope>NUCLEOTIDE SEQUENCE [LARGE SCALE GENOMIC DNA]</scope>
    <source>
        <strain evidence="2 3">DSM 45385</strain>
    </source>
</reference>
<accession>A0A7W8ADK3</accession>
<name>A0A7W8ADK3_9ACTN</name>
<feature type="transmembrane region" description="Helical" evidence="1">
    <location>
        <begin position="39"/>
        <end position="58"/>
    </location>
</feature>
<comment type="caution">
    <text evidence="2">The sequence shown here is derived from an EMBL/GenBank/DDBJ whole genome shotgun (WGS) entry which is preliminary data.</text>
</comment>
<dbReference type="AlphaFoldDB" id="A0A7W8ADK3"/>
<gene>
    <name evidence="2" type="ORF">HNR40_008728</name>
</gene>
<organism evidence="2 3">
    <name type="scientific">Nonomuraea endophytica</name>
    <dbReference type="NCBI Taxonomy" id="714136"/>
    <lineage>
        <taxon>Bacteria</taxon>
        <taxon>Bacillati</taxon>
        <taxon>Actinomycetota</taxon>
        <taxon>Actinomycetes</taxon>
        <taxon>Streptosporangiales</taxon>
        <taxon>Streptosporangiaceae</taxon>
        <taxon>Nonomuraea</taxon>
    </lineage>
</organism>
<evidence type="ECO:0000313" key="3">
    <source>
        <dbReference type="Proteomes" id="UP000568380"/>
    </source>
</evidence>
<protein>
    <submittedName>
        <fullName evidence="2">Uncharacterized protein</fullName>
    </submittedName>
</protein>
<keyword evidence="3" id="KW-1185">Reference proteome</keyword>